<name>A0A7X0LK95_9BACT</name>
<dbReference type="Proteomes" id="UP000541810">
    <property type="component" value="Unassembled WGS sequence"/>
</dbReference>
<dbReference type="PANTHER" id="PTHR48098">
    <property type="entry name" value="ENTEROCHELIN ESTERASE-RELATED"/>
    <property type="match status" value="1"/>
</dbReference>
<evidence type="ECO:0000313" key="2">
    <source>
        <dbReference type="Proteomes" id="UP000541810"/>
    </source>
</evidence>
<keyword evidence="2" id="KW-1185">Reference proteome</keyword>
<dbReference type="Gene3D" id="3.40.50.1820">
    <property type="entry name" value="alpha/beta hydrolase"/>
    <property type="match status" value="1"/>
</dbReference>
<evidence type="ECO:0000313" key="1">
    <source>
        <dbReference type="EMBL" id="MBB6429614.1"/>
    </source>
</evidence>
<dbReference type="SUPFAM" id="SSF53474">
    <property type="entry name" value="alpha/beta-Hydrolases"/>
    <property type="match status" value="1"/>
</dbReference>
<dbReference type="InterPro" id="IPR000801">
    <property type="entry name" value="Esterase-like"/>
</dbReference>
<dbReference type="InterPro" id="IPR029058">
    <property type="entry name" value="AB_hydrolase_fold"/>
</dbReference>
<gene>
    <name evidence="1" type="ORF">HNQ40_001420</name>
</gene>
<dbReference type="Pfam" id="PF00756">
    <property type="entry name" value="Esterase"/>
    <property type="match status" value="1"/>
</dbReference>
<accession>A0A7X0LK95</accession>
<reference evidence="1 2" key="1">
    <citation type="submission" date="2020-08" db="EMBL/GenBank/DDBJ databases">
        <title>Genomic Encyclopedia of Type Strains, Phase IV (KMG-IV): sequencing the most valuable type-strain genomes for metagenomic binning, comparative biology and taxonomic classification.</title>
        <authorList>
            <person name="Goeker M."/>
        </authorList>
    </citation>
    <scope>NUCLEOTIDE SEQUENCE [LARGE SCALE GENOMIC DNA]</scope>
    <source>
        <strain evidence="1 2">DSM 103725</strain>
    </source>
</reference>
<comment type="caution">
    <text evidence="1">The sequence shown here is derived from an EMBL/GenBank/DDBJ whole genome shotgun (WGS) entry which is preliminary data.</text>
</comment>
<dbReference type="AlphaFoldDB" id="A0A7X0LK95"/>
<dbReference type="PANTHER" id="PTHR48098:SF3">
    <property type="entry name" value="IRON(III) ENTEROBACTIN ESTERASE"/>
    <property type="match status" value="1"/>
</dbReference>
<dbReference type="InterPro" id="IPR050583">
    <property type="entry name" value="Mycobacterial_A85_antigen"/>
</dbReference>
<proteinExistence type="predicted"/>
<dbReference type="EMBL" id="JACHGY010000001">
    <property type="protein sequence ID" value="MBB6429614.1"/>
    <property type="molecule type" value="Genomic_DNA"/>
</dbReference>
<dbReference type="RefSeq" id="WP_184677186.1">
    <property type="nucleotide sequence ID" value="NZ_JACHGY010000001.1"/>
</dbReference>
<sequence>MQREYHRWHSQALGRDMELLAFGHAGPRVLVFPTRVGRFFDYENWGLVGTLRPRIEAGQMQLFCLDSIDDEALYATWMNPADRMRRNRAYEEYVLREVMPLTRKLNPHIEMWAHGCSFGAYHAMTLALRQPQFFSRIISFSGRYDPTLNTGSFRDLLDGHYDDLVYHHAPSHFIPRLEDHERLEQLRKLDITIVIGREDAFLANNREFSEALHRKGIPHQYYEWDGEAHRAKFWRQMLAWYM</sequence>
<organism evidence="1 2">
    <name type="scientific">Algisphaera agarilytica</name>
    <dbReference type="NCBI Taxonomy" id="1385975"/>
    <lineage>
        <taxon>Bacteria</taxon>
        <taxon>Pseudomonadati</taxon>
        <taxon>Planctomycetota</taxon>
        <taxon>Phycisphaerae</taxon>
        <taxon>Phycisphaerales</taxon>
        <taxon>Phycisphaeraceae</taxon>
        <taxon>Algisphaera</taxon>
    </lineage>
</organism>
<protein>
    <submittedName>
        <fullName evidence="1">Esterase/lipase superfamily enzyme</fullName>
    </submittedName>
</protein>